<gene>
    <name evidence="1" type="ORF">SH601_02870</name>
</gene>
<dbReference type="Proteomes" id="UP001277972">
    <property type="component" value="Unassembled WGS sequence"/>
</dbReference>
<sequence>MIEGFYYLLGAMITLPFLITFLVYKLSCKVVGEKRFSFHLAIDLTTILYIGSVIAMIYTLFSINPISYIILLLLFLLIACVFIHWRAYTDIVFTHVWKRFWKATFLLFFTLHILILLVGIVYNITIVL</sequence>
<evidence type="ECO:0000313" key="1">
    <source>
        <dbReference type="EMBL" id="MDX8044919.1"/>
    </source>
</evidence>
<keyword evidence="2" id="KW-1185">Reference proteome</keyword>
<name>A0ACC6M1U5_9BACI</name>
<proteinExistence type="predicted"/>
<dbReference type="EMBL" id="JAWZSR010000001">
    <property type="protein sequence ID" value="MDX8044919.1"/>
    <property type="molecule type" value="Genomic_DNA"/>
</dbReference>
<comment type="caution">
    <text evidence="1">The sequence shown here is derived from an EMBL/GenBank/DDBJ whole genome shotgun (WGS) entry which is preliminary data.</text>
</comment>
<organism evidence="1 2">
    <name type="scientific">Gracilibacillus pellucidus</name>
    <dbReference type="NCBI Taxonomy" id="3095368"/>
    <lineage>
        <taxon>Bacteria</taxon>
        <taxon>Bacillati</taxon>
        <taxon>Bacillota</taxon>
        <taxon>Bacilli</taxon>
        <taxon>Bacillales</taxon>
        <taxon>Bacillaceae</taxon>
        <taxon>Gracilibacillus</taxon>
    </lineage>
</organism>
<reference evidence="1" key="1">
    <citation type="submission" date="2023-11" db="EMBL/GenBank/DDBJ databases">
        <title>Gracilibacillus pellucida a moderately halophilic bacterium isolated from saline soil in Xinjiang province.</title>
        <authorList>
            <person name="Zhang Z."/>
            <person name="Tan F."/>
            <person name="Wang Y."/>
            <person name="Xia M."/>
        </authorList>
    </citation>
    <scope>NUCLEOTIDE SEQUENCE</scope>
    <source>
        <strain evidence="1">S3-1-1</strain>
    </source>
</reference>
<protein>
    <submittedName>
        <fullName evidence="1">DUF3397 family protein</fullName>
    </submittedName>
</protein>
<accession>A0ACC6M1U5</accession>
<evidence type="ECO:0000313" key="2">
    <source>
        <dbReference type="Proteomes" id="UP001277972"/>
    </source>
</evidence>